<protein>
    <submittedName>
        <fullName evidence="4">SWI5-dependent HO expression protein 3</fullName>
    </submittedName>
</protein>
<dbReference type="Proteomes" id="UP000887563">
    <property type="component" value="Unplaced"/>
</dbReference>
<feature type="compositionally biased region" description="Basic and acidic residues" evidence="2">
    <location>
        <begin position="32"/>
        <end position="41"/>
    </location>
</feature>
<name>A0A914MGT9_MELIC</name>
<accession>A0A914MGT9</accession>
<feature type="compositionally biased region" description="Polar residues" evidence="2">
    <location>
        <begin position="42"/>
        <end position="67"/>
    </location>
</feature>
<organism evidence="3 4">
    <name type="scientific">Meloidogyne incognita</name>
    <name type="common">Southern root-knot nematode worm</name>
    <name type="synonym">Oxyuris incognita</name>
    <dbReference type="NCBI Taxonomy" id="6306"/>
    <lineage>
        <taxon>Eukaryota</taxon>
        <taxon>Metazoa</taxon>
        <taxon>Ecdysozoa</taxon>
        <taxon>Nematoda</taxon>
        <taxon>Chromadorea</taxon>
        <taxon>Rhabditida</taxon>
        <taxon>Tylenchina</taxon>
        <taxon>Tylenchomorpha</taxon>
        <taxon>Tylenchoidea</taxon>
        <taxon>Meloidogynidae</taxon>
        <taxon>Meloidogyninae</taxon>
        <taxon>Meloidogyne</taxon>
        <taxon>Meloidogyne incognita group</taxon>
    </lineage>
</organism>
<sequence>MSYQGSSSISNGRRYDDVRKIPIPSKYHKSSKKDGKEESRHSTNLNYLHGGSNATSSQKPNSSSGFESRNESLSLQLAAAQSQVIRLETELSNTNTAKSYAESRLLTLQREYNAVVKRNAEIVEVMKTLEIGVETLQQEKVALVTERDELKAKLDASENNSRMLSEQVTFLNERNSTLSKKCVDLLDGSKEFREKATIYEDELKRIKPRYEEMEANFDAINEKNRNYSTRINMFEMRERIWIKEKTEMEERQKQNAENWQKIIADIRAKHETEITKIRHQQQQQQQQQPLVMGISKAEKDNVDRHSTDLRLLLDSIRKFHNSEVENFSKKIEHLEKIAANKKHPSSQIKQDYDDSILDDDDDVVVLLNSNTSINNSITNTEPIINTGQQPAGIGINNVKEEGEKET</sequence>
<proteinExistence type="predicted"/>
<dbReference type="AlphaFoldDB" id="A0A914MGT9"/>
<evidence type="ECO:0000313" key="3">
    <source>
        <dbReference type="Proteomes" id="UP000887563"/>
    </source>
</evidence>
<evidence type="ECO:0000313" key="4">
    <source>
        <dbReference type="WBParaSite" id="Minc3s01865g26839"/>
    </source>
</evidence>
<feature type="compositionally biased region" description="Polar residues" evidence="2">
    <location>
        <begin position="1"/>
        <end position="11"/>
    </location>
</feature>
<feature type="coiled-coil region" evidence="1">
    <location>
        <begin position="70"/>
        <end position="97"/>
    </location>
</feature>
<feature type="region of interest" description="Disordered" evidence="2">
    <location>
        <begin position="1"/>
        <end position="70"/>
    </location>
</feature>
<dbReference type="WBParaSite" id="Minc3s01865g26839">
    <property type="protein sequence ID" value="Minc3s01865g26839"/>
    <property type="gene ID" value="Minc3s01865g26839"/>
</dbReference>
<evidence type="ECO:0000256" key="2">
    <source>
        <dbReference type="SAM" id="MobiDB-lite"/>
    </source>
</evidence>
<keyword evidence="1" id="KW-0175">Coiled coil</keyword>
<keyword evidence="3" id="KW-1185">Reference proteome</keyword>
<feature type="coiled-coil region" evidence="1">
    <location>
        <begin position="133"/>
        <end position="174"/>
    </location>
</feature>
<evidence type="ECO:0000256" key="1">
    <source>
        <dbReference type="SAM" id="Coils"/>
    </source>
</evidence>
<reference evidence="4" key="1">
    <citation type="submission" date="2022-11" db="UniProtKB">
        <authorList>
            <consortium name="WormBaseParasite"/>
        </authorList>
    </citation>
    <scope>IDENTIFICATION</scope>
</reference>